<keyword evidence="1 5" id="KW-0699">rRNA-binding</keyword>
<dbReference type="InterPro" id="IPR029751">
    <property type="entry name" value="Ribosomal_L25_dom"/>
</dbReference>
<accession>A0ABU1ATD0</accession>
<evidence type="ECO:0000259" key="8">
    <source>
        <dbReference type="Pfam" id="PF14693"/>
    </source>
</evidence>
<dbReference type="InterPro" id="IPR020056">
    <property type="entry name" value="Rbsml_bL25/Gln-tRNA_synth_N"/>
</dbReference>
<dbReference type="EMBL" id="JARXHW010000002">
    <property type="protein sequence ID" value="MDQ8206242.1"/>
    <property type="molecule type" value="Genomic_DNA"/>
</dbReference>
<protein>
    <recommendedName>
        <fullName evidence="5">Large ribosomal subunit protein bL25</fullName>
    </recommendedName>
    <alternativeName>
        <fullName evidence="5">General stress protein CTC</fullName>
    </alternativeName>
</protein>
<evidence type="ECO:0000256" key="6">
    <source>
        <dbReference type="SAM" id="MobiDB-lite"/>
    </source>
</evidence>
<evidence type="ECO:0000313" key="10">
    <source>
        <dbReference type="Proteomes" id="UP001225316"/>
    </source>
</evidence>
<dbReference type="Pfam" id="PF01386">
    <property type="entry name" value="Ribosomal_L25p"/>
    <property type="match status" value="1"/>
</dbReference>
<comment type="similarity">
    <text evidence="5">Belongs to the bacterial ribosomal protein bL25 family. CTC subfamily.</text>
</comment>
<dbReference type="RefSeq" id="WP_308948262.1">
    <property type="nucleotide sequence ID" value="NZ_JARXHW010000002.1"/>
</dbReference>
<keyword evidence="3 5" id="KW-0689">Ribosomal protein</keyword>
<sequence length="214" mass="22903">MQQYTLNITNREGTGRGVARRLRAEGRIPASLYGQGNARSISVSAVDFRTLNREIGGGAALVELTDEKGESALCLVQDVQYHAVKSTVDHIDFQEVERGHAFTTKIPVHLTGEDDCVGVRNGGGIIDHKSHEVEIRCRPSKLPDHVNADVTNLEIGEAIHISDLPVLEDVEYLGEPAQVVVSCQAPTVAAEADDDAVAADEVPATKVSDADAAE</sequence>
<evidence type="ECO:0000256" key="5">
    <source>
        <dbReference type="HAMAP-Rule" id="MF_01334"/>
    </source>
</evidence>
<dbReference type="InterPro" id="IPR011035">
    <property type="entry name" value="Ribosomal_bL25/Gln-tRNA_synth"/>
</dbReference>
<evidence type="ECO:0000256" key="2">
    <source>
        <dbReference type="ARBA" id="ARBA00022884"/>
    </source>
</evidence>
<dbReference type="Gene3D" id="2.170.120.20">
    <property type="entry name" value="Ribosomal protein L25, beta domain"/>
    <property type="match status" value="1"/>
</dbReference>
<dbReference type="PANTHER" id="PTHR33284:SF1">
    <property type="entry name" value="RIBOSOMAL PROTEIN L25_GLN-TRNA SYNTHETASE, ANTI-CODON-BINDING DOMAIN-CONTAINING PROTEIN"/>
    <property type="match status" value="1"/>
</dbReference>
<evidence type="ECO:0000313" key="9">
    <source>
        <dbReference type="EMBL" id="MDQ8206242.1"/>
    </source>
</evidence>
<comment type="caution">
    <text evidence="9">The sequence shown here is derived from an EMBL/GenBank/DDBJ whole genome shotgun (WGS) entry which is preliminary data.</text>
</comment>
<dbReference type="HAMAP" id="MF_01334">
    <property type="entry name" value="Ribosomal_bL25_CTC"/>
    <property type="match status" value="1"/>
</dbReference>
<keyword evidence="4 5" id="KW-0687">Ribonucleoprotein</keyword>
<comment type="subunit">
    <text evidence="5">Part of the 50S ribosomal subunit; part of the 5S rRNA/L5/L18/L25 subcomplex. Contacts the 5S rRNA. Binds to the 5S rRNA independently of L5 and L18.</text>
</comment>
<dbReference type="InterPro" id="IPR037121">
    <property type="entry name" value="Ribosomal_bL25_C"/>
</dbReference>
<dbReference type="InterPro" id="IPR020930">
    <property type="entry name" value="Ribosomal_uL5_bac-type"/>
</dbReference>
<dbReference type="InterPro" id="IPR020057">
    <property type="entry name" value="Ribosomal_bL25_b-dom"/>
</dbReference>
<organism evidence="9 10">
    <name type="scientific">Thalassobacterium maritimum</name>
    <dbReference type="NCBI Taxonomy" id="3041265"/>
    <lineage>
        <taxon>Bacteria</taxon>
        <taxon>Pseudomonadati</taxon>
        <taxon>Verrucomicrobiota</taxon>
        <taxon>Opitutia</taxon>
        <taxon>Puniceicoccales</taxon>
        <taxon>Coraliomargaritaceae</taxon>
        <taxon>Thalassobacterium</taxon>
    </lineage>
</organism>
<dbReference type="PANTHER" id="PTHR33284">
    <property type="entry name" value="RIBOSOMAL PROTEIN L25/GLN-TRNA SYNTHETASE, ANTI-CODON-BINDING DOMAIN-CONTAINING PROTEIN"/>
    <property type="match status" value="1"/>
</dbReference>
<dbReference type="Gene3D" id="2.40.240.10">
    <property type="entry name" value="Ribosomal Protein L25, Chain P"/>
    <property type="match status" value="1"/>
</dbReference>
<proteinExistence type="inferred from homology"/>
<feature type="domain" description="Large ribosomal subunit protein bL25 beta" evidence="8">
    <location>
        <begin position="103"/>
        <end position="186"/>
    </location>
</feature>
<reference evidence="9 10" key="1">
    <citation type="submission" date="2023-04" db="EMBL/GenBank/DDBJ databases">
        <title>A novel bacteria isolated from coastal sediment.</title>
        <authorList>
            <person name="Liu X.-J."/>
            <person name="Du Z.-J."/>
        </authorList>
    </citation>
    <scope>NUCLEOTIDE SEQUENCE [LARGE SCALE GENOMIC DNA]</scope>
    <source>
        <strain evidence="9 10">SDUM461003</strain>
    </source>
</reference>
<dbReference type="Pfam" id="PF14693">
    <property type="entry name" value="Ribosomal_TL5_C"/>
    <property type="match status" value="1"/>
</dbReference>
<dbReference type="CDD" id="cd00495">
    <property type="entry name" value="Ribosomal_L25_TL5_CTC"/>
    <property type="match status" value="1"/>
</dbReference>
<feature type="domain" description="Large ribosomal subunit protein bL25 L25" evidence="7">
    <location>
        <begin position="6"/>
        <end position="93"/>
    </location>
</feature>
<dbReference type="NCBIfam" id="TIGR00731">
    <property type="entry name" value="bL25_bact_ctc"/>
    <property type="match status" value="1"/>
</dbReference>
<dbReference type="InterPro" id="IPR001021">
    <property type="entry name" value="Ribosomal_bL25_long"/>
</dbReference>
<comment type="function">
    <text evidence="5">This is one of the proteins that binds to the 5S RNA in the ribosome where it forms part of the central protuberance.</text>
</comment>
<keyword evidence="10" id="KW-1185">Reference proteome</keyword>
<evidence type="ECO:0000256" key="4">
    <source>
        <dbReference type="ARBA" id="ARBA00023274"/>
    </source>
</evidence>
<evidence type="ECO:0000259" key="7">
    <source>
        <dbReference type="Pfam" id="PF01386"/>
    </source>
</evidence>
<evidence type="ECO:0000256" key="1">
    <source>
        <dbReference type="ARBA" id="ARBA00022730"/>
    </source>
</evidence>
<dbReference type="SUPFAM" id="SSF50715">
    <property type="entry name" value="Ribosomal protein L25-like"/>
    <property type="match status" value="1"/>
</dbReference>
<name>A0ABU1ATD0_9BACT</name>
<dbReference type="GO" id="GO:0005840">
    <property type="term" value="C:ribosome"/>
    <property type="evidence" value="ECO:0007669"/>
    <property type="project" value="UniProtKB-KW"/>
</dbReference>
<evidence type="ECO:0000256" key="3">
    <source>
        <dbReference type="ARBA" id="ARBA00022980"/>
    </source>
</evidence>
<feature type="region of interest" description="Disordered" evidence="6">
    <location>
        <begin position="192"/>
        <end position="214"/>
    </location>
</feature>
<gene>
    <name evidence="5" type="primary">rplY</name>
    <name evidence="5" type="synonym">ctc</name>
    <name evidence="9" type="ORF">QEH52_01885</name>
</gene>
<keyword evidence="2 5" id="KW-0694">RNA-binding</keyword>
<dbReference type="Proteomes" id="UP001225316">
    <property type="component" value="Unassembled WGS sequence"/>
</dbReference>